<name>A0ABV2G9G9_9BACL</name>
<gene>
    <name evidence="2" type="ORF">ABID49_000815</name>
</gene>
<protein>
    <submittedName>
        <fullName evidence="2">Uncharacterized protein</fullName>
    </submittedName>
</protein>
<feature type="non-terminal residue" evidence="2">
    <location>
        <position position="1"/>
    </location>
</feature>
<organism evidence="2 3">
    <name type="scientific">Bhargavaea ullalensis</name>
    <dbReference type="NCBI Taxonomy" id="1265685"/>
    <lineage>
        <taxon>Bacteria</taxon>
        <taxon>Bacillati</taxon>
        <taxon>Bacillota</taxon>
        <taxon>Bacilli</taxon>
        <taxon>Bacillales</taxon>
        <taxon>Caryophanaceae</taxon>
        <taxon>Bhargavaea</taxon>
    </lineage>
</organism>
<comment type="caution">
    <text evidence="2">The sequence shown here is derived from an EMBL/GenBank/DDBJ whole genome shotgun (WGS) entry which is preliminary data.</text>
</comment>
<evidence type="ECO:0000256" key="1">
    <source>
        <dbReference type="SAM" id="MobiDB-lite"/>
    </source>
</evidence>
<dbReference type="EMBL" id="JBEPLW010000002">
    <property type="protein sequence ID" value="MET3574933.1"/>
    <property type="molecule type" value="Genomic_DNA"/>
</dbReference>
<keyword evidence="3" id="KW-1185">Reference proteome</keyword>
<accession>A0ABV2G9G9</accession>
<feature type="region of interest" description="Disordered" evidence="1">
    <location>
        <begin position="29"/>
        <end position="62"/>
    </location>
</feature>
<evidence type="ECO:0000313" key="3">
    <source>
        <dbReference type="Proteomes" id="UP001549099"/>
    </source>
</evidence>
<evidence type="ECO:0000313" key="2">
    <source>
        <dbReference type="EMBL" id="MET3574933.1"/>
    </source>
</evidence>
<proteinExistence type="predicted"/>
<feature type="compositionally biased region" description="Basic and acidic residues" evidence="1">
    <location>
        <begin position="30"/>
        <end position="55"/>
    </location>
</feature>
<reference evidence="2 3" key="1">
    <citation type="submission" date="2024-06" db="EMBL/GenBank/DDBJ databases">
        <title>Genomic Encyclopedia of Type Strains, Phase IV (KMG-IV): sequencing the most valuable type-strain genomes for metagenomic binning, comparative biology and taxonomic classification.</title>
        <authorList>
            <person name="Goeker M."/>
        </authorList>
    </citation>
    <scope>NUCLEOTIDE SEQUENCE [LARGE SCALE GENOMIC DNA]</scope>
    <source>
        <strain evidence="2 3">DSM 26128</strain>
    </source>
</reference>
<sequence>KASANKHKFTKKVVRKETRAYQSLLEEEINADRVENGKKPFPEDRGDREEEKEIQESTTDPEIGYYVKDGQRRMCGMPSVSTVYTESESCKGHHPACLGRLS</sequence>
<dbReference type="Proteomes" id="UP001549099">
    <property type="component" value="Unassembled WGS sequence"/>
</dbReference>